<evidence type="ECO:0000256" key="1">
    <source>
        <dbReference type="SAM" id="SignalP"/>
    </source>
</evidence>
<name>T0Q7W7_SAPDV</name>
<proteinExistence type="predicted"/>
<gene>
    <name evidence="2" type="ORF">SDRG_11485</name>
</gene>
<dbReference type="EMBL" id="JH767173">
    <property type="protein sequence ID" value="EQC30726.1"/>
    <property type="molecule type" value="Genomic_DNA"/>
</dbReference>
<sequence>MGRYVAAWLAALSATARAATTTVVPYPNESSSIEALEYTTAQIDLQADQATDIATPSINLDYYEYNVIDDKASPQYTVSLLVDPCSSSGPGCCQDQFGTPAYVVPGSNINANGVASLLDEYGAPMAARVSRIGDFPSIFDPDCLVDAAGKVYRNTTVHAADGTLSFTIDYTSTCVDLDFAIESSASQSFPACWDNNGSVNALSSCYTFDGRVKPHCVSVAYMQTACIMQCMGVFALDNHCGTFLELHKPDDETILAQTRLFAELPSGYRTTTLPLFYQGNTSRTVCLGDYEIWWVLRTQYKFVVQYRKKLRLGGPICEFDLVTNAYRGYTTLNA</sequence>
<protein>
    <recommendedName>
        <fullName evidence="4">Pherophorin domain-containing protein</fullName>
    </recommendedName>
</protein>
<dbReference type="VEuPathDB" id="FungiDB:SDRG_11485"/>
<evidence type="ECO:0008006" key="4">
    <source>
        <dbReference type="Google" id="ProtNLM"/>
    </source>
</evidence>
<keyword evidence="3" id="KW-1185">Reference proteome</keyword>
<dbReference type="RefSeq" id="XP_008615750.1">
    <property type="nucleotide sequence ID" value="XM_008617528.1"/>
</dbReference>
<dbReference type="AlphaFoldDB" id="T0Q7W7"/>
<keyword evidence="1" id="KW-0732">Signal</keyword>
<dbReference type="OMA" id="DYEIWWV"/>
<evidence type="ECO:0000313" key="2">
    <source>
        <dbReference type="EMBL" id="EQC30726.1"/>
    </source>
</evidence>
<dbReference type="GeneID" id="19952212"/>
<dbReference type="OrthoDB" id="96140at2759"/>
<dbReference type="eggNOG" id="ENOG502QPIH">
    <property type="taxonomic scope" value="Eukaryota"/>
</dbReference>
<reference evidence="2 3" key="1">
    <citation type="submission" date="2012-04" db="EMBL/GenBank/DDBJ databases">
        <title>The Genome Sequence of Saprolegnia declina VS20.</title>
        <authorList>
            <consortium name="The Broad Institute Genome Sequencing Platform"/>
            <person name="Russ C."/>
            <person name="Nusbaum C."/>
            <person name="Tyler B."/>
            <person name="van West P."/>
            <person name="Dieguez-Uribeondo J."/>
            <person name="de Bruijn I."/>
            <person name="Tripathy S."/>
            <person name="Jiang R."/>
            <person name="Young S.K."/>
            <person name="Zeng Q."/>
            <person name="Gargeya S."/>
            <person name="Fitzgerald M."/>
            <person name="Haas B."/>
            <person name="Abouelleil A."/>
            <person name="Alvarado L."/>
            <person name="Arachchi H.M."/>
            <person name="Berlin A."/>
            <person name="Chapman S.B."/>
            <person name="Goldberg J."/>
            <person name="Griggs A."/>
            <person name="Gujja S."/>
            <person name="Hansen M."/>
            <person name="Howarth C."/>
            <person name="Imamovic A."/>
            <person name="Larimer J."/>
            <person name="McCowen C."/>
            <person name="Montmayeur A."/>
            <person name="Murphy C."/>
            <person name="Neiman D."/>
            <person name="Pearson M."/>
            <person name="Priest M."/>
            <person name="Roberts A."/>
            <person name="Saif S."/>
            <person name="Shea T."/>
            <person name="Sisk P."/>
            <person name="Sykes S."/>
            <person name="Wortman J."/>
            <person name="Nusbaum C."/>
            <person name="Birren B."/>
        </authorList>
    </citation>
    <scope>NUCLEOTIDE SEQUENCE [LARGE SCALE GENOMIC DNA]</scope>
    <source>
        <strain evidence="2 3">VS20</strain>
    </source>
</reference>
<dbReference type="InParanoid" id="T0Q7W7"/>
<feature type="chain" id="PRO_5004569632" description="Pherophorin domain-containing protein" evidence="1">
    <location>
        <begin position="19"/>
        <end position="334"/>
    </location>
</feature>
<accession>T0Q7W7</accession>
<dbReference type="Proteomes" id="UP000030762">
    <property type="component" value="Unassembled WGS sequence"/>
</dbReference>
<organism evidence="2 3">
    <name type="scientific">Saprolegnia diclina (strain VS20)</name>
    <dbReference type="NCBI Taxonomy" id="1156394"/>
    <lineage>
        <taxon>Eukaryota</taxon>
        <taxon>Sar</taxon>
        <taxon>Stramenopiles</taxon>
        <taxon>Oomycota</taxon>
        <taxon>Saprolegniomycetes</taxon>
        <taxon>Saprolegniales</taxon>
        <taxon>Saprolegniaceae</taxon>
        <taxon>Saprolegnia</taxon>
    </lineage>
</organism>
<feature type="signal peptide" evidence="1">
    <location>
        <begin position="1"/>
        <end position="18"/>
    </location>
</feature>
<evidence type="ECO:0000313" key="3">
    <source>
        <dbReference type="Proteomes" id="UP000030762"/>
    </source>
</evidence>